<dbReference type="EMBL" id="CP001854">
    <property type="protein sequence ID" value="ADB50672.1"/>
    <property type="molecule type" value="Genomic_DNA"/>
</dbReference>
<comment type="similarity">
    <text evidence="1 6">Belongs to the Glu/Leu/Phe/Val dehydrogenases family.</text>
</comment>
<dbReference type="eggNOG" id="COG0334">
    <property type="taxonomic scope" value="Bacteria"/>
</dbReference>
<feature type="domain" description="Glutamate/phenylalanine/leucine/valine/L-tryptophan dehydrogenase C-terminal" evidence="7">
    <location>
        <begin position="147"/>
        <end position="356"/>
    </location>
</feature>
<dbReference type="Gene3D" id="3.40.50.10860">
    <property type="entry name" value="Leucine Dehydrogenase, chain A, domain 1"/>
    <property type="match status" value="1"/>
</dbReference>
<evidence type="ECO:0000256" key="6">
    <source>
        <dbReference type="RuleBase" id="RU004417"/>
    </source>
</evidence>
<evidence type="ECO:0000256" key="1">
    <source>
        <dbReference type="ARBA" id="ARBA00006382"/>
    </source>
</evidence>
<dbReference type="SMART" id="SM00839">
    <property type="entry name" value="ELFV_dehydrog"/>
    <property type="match status" value="1"/>
</dbReference>
<dbReference type="PIRSF" id="PIRSF000188">
    <property type="entry name" value="Phe_leu_dh"/>
    <property type="match status" value="1"/>
</dbReference>
<proteinExistence type="inferred from homology"/>
<dbReference type="STRING" id="469383.Cwoe_2247"/>
<keyword evidence="3 5" id="KW-0520">NAD</keyword>
<evidence type="ECO:0000313" key="8">
    <source>
        <dbReference type="EMBL" id="ADB50672.1"/>
    </source>
</evidence>
<dbReference type="Pfam" id="PF02812">
    <property type="entry name" value="ELFV_dehydrog_N"/>
    <property type="match status" value="1"/>
</dbReference>
<evidence type="ECO:0000256" key="4">
    <source>
        <dbReference type="PIRSR" id="PIRSR000188-1"/>
    </source>
</evidence>
<dbReference type="InterPro" id="IPR016211">
    <property type="entry name" value="Glu/Phe/Leu/Val/Trp_DH_bac/arc"/>
</dbReference>
<dbReference type="AlphaFoldDB" id="D3F5K5"/>
<gene>
    <name evidence="8" type="ordered locus">Cwoe_2247</name>
</gene>
<name>D3F5K5_CONWI</name>
<protein>
    <submittedName>
        <fullName evidence="8">Glu/Leu/Phe/Val dehydrogenase dimerization region</fullName>
    </submittedName>
</protein>
<reference evidence="8 9" key="1">
    <citation type="journal article" date="2010" name="Stand. Genomic Sci.">
        <title>Complete genome sequence of Conexibacter woesei type strain (ID131577).</title>
        <authorList>
            <person name="Pukall R."/>
            <person name="Lapidus A."/>
            <person name="Glavina Del Rio T."/>
            <person name="Copeland A."/>
            <person name="Tice H."/>
            <person name="Cheng J.-F."/>
            <person name="Lucas S."/>
            <person name="Chen F."/>
            <person name="Nolan M."/>
            <person name="Bruce D."/>
            <person name="Goodwin L."/>
            <person name="Pitluck S."/>
            <person name="Mavromatis K."/>
            <person name="Ivanova N."/>
            <person name="Ovchinnikova G."/>
            <person name="Pati A."/>
            <person name="Chen A."/>
            <person name="Palaniappan K."/>
            <person name="Land M."/>
            <person name="Hauser L."/>
            <person name="Chang Y.-J."/>
            <person name="Jeffries C.D."/>
            <person name="Chain P."/>
            <person name="Meincke L."/>
            <person name="Sims D."/>
            <person name="Brettin T."/>
            <person name="Detter J.C."/>
            <person name="Rohde M."/>
            <person name="Goeker M."/>
            <person name="Bristow J."/>
            <person name="Eisen J.A."/>
            <person name="Markowitz V."/>
            <person name="Kyrpides N.C."/>
            <person name="Klenk H.-P."/>
            <person name="Hugenholtz P."/>
        </authorList>
    </citation>
    <scope>NUCLEOTIDE SEQUENCE [LARGE SCALE GENOMIC DNA]</scope>
    <source>
        <strain evidence="9">DSM 14684 / CIP 108061 / JCM 11494 / NBRC 100937 / ID131577</strain>
    </source>
</reference>
<dbReference type="FunFam" id="3.40.50.10860:FF:000010">
    <property type="entry name" value="Leucine dehydrogenase"/>
    <property type="match status" value="1"/>
</dbReference>
<dbReference type="PANTHER" id="PTHR42722">
    <property type="entry name" value="LEUCINE DEHYDROGENASE"/>
    <property type="match status" value="1"/>
</dbReference>
<dbReference type="CDD" id="cd01075">
    <property type="entry name" value="NAD_bind_Leu_Phe_Val_DH"/>
    <property type="match status" value="1"/>
</dbReference>
<dbReference type="SUPFAM" id="SSF51735">
    <property type="entry name" value="NAD(P)-binding Rossmann-fold domains"/>
    <property type="match status" value="1"/>
</dbReference>
<accession>D3F5K5</accession>
<dbReference type="RefSeq" id="WP_012933723.1">
    <property type="nucleotide sequence ID" value="NC_013739.1"/>
</dbReference>
<dbReference type="GO" id="GO:0000166">
    <property type="term" value="F:nucleotide binding"/>
    <property type="evidence" value="ECO:0007669"/>
    <property type="project" value="UniProtKB-KW"/>
</dbReference>
<dbReference type="Gene3D" id="3.40.50.720">
    <property type="entry name" value="NAD(P)-binding Rossmann-like Domain"/>
    <property type="match status" value="1"/>
</dbReference>
<dbReference type="InterPro" id="IPR006096">
    <property type="entry name" value="Glu/Leu/Phe/Val/Trp_DH_C"/>
</dbReference>
<evidence type="ECO:0000259" key="7">
    <source>
        <dbReference type="SMART" id="SM00839"/>
    </source>
</evidence>
<evidence type="ECO:0000256" key="2">
    <source>
        <dbReference type="ARBA" id="ARBA00023002"/>
    </source>
</evidence>
<dbReference type="KEGG" id="cwo:Cwoe_2247"/>
<feature type="binding site" evidence="5">
    <location>
        <begin position="183"/>
        <end position="188"/>
    </location>
    <ligand>
        <name>NAD(+)</name>
        <dbReference type="ChEBI" id="CHEBI:57540"/>
    </ligand>
</feature>
<dbReference type="GO" id="GO:0016639">
    <property type="term" value="F:oxidoreductase activity, acting on the CH-NH2 group of donors, NAD or NADP as acceptor"/>
    <property type="evidence" value="ECO:0007669"/>
    <property type="project" value="InterPro"/>
</dbReference>
<dbReference type="GO" id="GO:0006520">
    <property type="term" value="P:amino acid metabolic process"/>
    <property type="evidence" value="ECO:0007669"/>
    <property type="project" value="InterPro"/>
</dbReference>
<keyword evidence="9" id="KW-1185">Reference proteome</keyword>
<dbReference type="Proteomes" id="UP000008229">
    <property type="component" value="Chromosome"/>
</dbReference>
<keyword evidence="2 6" id="KW-0560">Oxidoreductase</keyword>
<organism evidence="8 9">
    <name type="scientific">Conexibacter woesei (strain DSM 14684 / CCUG 47730 / CIP 108061 / JCM 11494 / NBRC 100937 / ID131577)</name>
    <dbReference type="NCBI Taxonomy" id="469383"/>
    <lineage>
        <taxon>Bacteria</taxon>
        <taxon>Bacillati</taxon>
        <taxon>Actinomycetota</taxon>
        <taxon>Thermoleophilia</taxon>
        <taxon>Solirubrobacterales</taxon>
        <taxon>Conexibacteraceae</taxon>
        <taxon>Conexibacter</taxon>
    </lineage>
</organism>
<dbReference type="OrthoDB" id="9803297at2"/>
<feature type="active site" description="Proton donor/acceptor" evidence="4">
    <location>
        <position position="83"/>
    </location>
</feature>
<keyword evidence="5" id="KW-0547">Nucleotide-binding</keyword>
<dbReference type="Pfam" id="PF00208">
    <property type="entry name" value="ELFV_dehydrog"/>
    <property type="match status" value="1"/>
</dbReference>
<sequence length="359" mass="38187">MSDQTLLDRLRDEGFERLVVCNDSAVGLQAIIAIHSTRLGPANGGVRMQPYPTFDAAVDDAMRLARAMTYKWSAAGENRGGGKSVIVGDPRTDKSEALLRRFGQFVDELRGAYYVGEDVGITLADMEVIHLETDYVATLPEEAGGVGDIAPATARGAIQALRACAQRRWGSDELAGRTVALQGLGACGSVALSMLVEAGAHVTVCDVDRAKVAAAVERHGVRAVEPHEIYAQDVEVFAPFALGGVIDDASLAVLRAQVVAGSANNVLAEDRHGDELERRGAVYAPDFIANAGGAIYDADQFRKGGFNAARVARNVDRIYDRVLAVFARADTAGIPYYAAARELAEARLDSLAAVRRSCP</sequence>
<dbReference type="PRINTS" id="PR00082">
    <property type="entry name" value="GLFDHDRGNASE"/>
</dbReference>
<dbReference type="HOGENOM" id="CLU_025763_0_0_11"/>
<dbReference type="PANTHER" id="PTHR42722:SF1">
    <property type="entry name" value="VALINE DEHYDROGENASE"/>
    <property type="match status" value="1"/>
</dbReference>
<reference evidence="9" key="2">
    <citation type="submission" date="2010-01" db="EMBL/GenBank/DDBJ databases">
        <title>The complete genome of Conexibacter woesei DSM 14684.</title>
        <authorList>
            <consortium name="US DOE Joint Genome Institute (JGI-PGF)"/>
            <person name="Lucas S."/>
            <person name="Copeland A."/>
            <person name="Lapidus A."/>
            <person name="Glavina del Rio T."/>
            <person name="Dalin E."/>
            <person name="Tice H."/>
            <person name="Bruce D."/>
            <person name="Goodwin L."/>
            <person name="Pitluck S."/>
            <person name="Kyrpides N."/>
            <person name="Mavromatis K."/>
            <person name="Ivanova N."/>
            <person name="Mikhailova N."/>
            <person name="Chertkov O."/>
            <person name="Brettin T."/>
            <person name="Detter J.C."/>
            <person name="Han C."/>
            <person name="Larimer F."/>
            <person name="Land M."/>
            <person name="Hauser L."/>
            <person name="Markowitz V."/>
            <person name="Cheng J.-F."/>
            <person name="Hugenholtz P."/>
            <person name="Woyke T."/>
            <person name="Wu D."/>
            <person name="Pukall R."/>
            <person name="Steenblock K."/>
            <person name="Schneider S."/>
            <person name="Klenk H.-P."/>
            <person name="Eisen J.A."/>
        </authorList>
    </citation>
    <scope>NUCLEOTIDE SEQUENCE [LARGE SCALE GENOMIC DNA]</scope>
    <source>
        <strain evidence="9">DSM 14684 / CIP 108061 / JCM 11494 / NBRC 100937 / ID131577</strain>
    </source>
</reference>
<evidence type="ECO:0000256" key="3">
    <source>
        <dbReference type="ARBA" id="ARBA00023027"/>
    </source>
</evidence>
<dbReference type="SUPFAM" id="SSF53223">
    <property type="entry name" value="Aminoacid dehydrogenase-like, N-terminal domain"/>
    <property type="match status" value="1"/>
</dbReference>
<dbReference type="InterPro" id="IPR046346">
    <property type="entry name" value="Aminoacid_DH-like_N_sf"/>
</dbReference>
<dbReference type="InterPro" id="IPR036291">
    <property type="entry name" value="NAD(P)-bd_dom_sf"/>
</dbReference>
<evidence type="ECO:0000256" key="5">
    <source>
        <dbReference type="PIRSR" id="PIRSR000188-2"/>
    </source>
</evidence>
<evidence type="ECO:0000313" key="9">
    <source>
        <dbReference type="Proteomes" id="UP000008229"/>
    </source>
</evidence>
<dbReference type="InterPro" id="IPR006095">
    <property type="entry name" value="Glu/Leu/Phe/Val/Trp_DH"/>
</dbReference>
<dbReference type="InterPro" id="IPR006097">
    <property type="entry name" value="Glu/Leu/Phe/Val/Trp_DH_dimer"/>
</dbReference>